<dbReference type="Proteomes" id="UP000735302">
    <property type="component" value="Unassembled WGS sequence"/>
</dbReference>
<keyword evidence="2" id="KW-1185">Reference proteome</keyword>
<dbReference type="EMBL" id="BLXT01007004">
    <property type="protein sequence ID" value="GFO35723.1"/>
    <property type="molecule type" value="Genomic_DNA"/>
</dbReference>
<reference evidence="1 2" key="1">
    <citation type="journal article" date="2021" name="Elife">
        <title>Chloroplast acquisition without the gene transfer in kleptoplastic sea slugs, Plakobranchus ocellatus.</title>
        <authorList>
            <person name="Maeda T."/>
            <person name="Takahashi S."/>
            <person name="Yoshida T."/>
            <person name="Shimamura S."/>
            <person name="Takaki Y."/>
            <person name="Nagai Y."/>
            <person name="Toyoda A."/>
            <person name="Suzuki Y."/>
            <person name="Arimoto A."/>
            <person name="Ishii H."/>
            <person name="Satoh N."/>
            <person name="Nishiyama T."/>
            <person name="Hasebe M."/>
            <person name="Maruyama T."/>
            <person name="Minagawa J."/>
            <person name="Obokata J."/>
            <person name="Shigenobu S."/>
        </authorList>
    </citation>
    <scope>NUCLEOTIDE SEQUENCE [LARGE SCALE GENOMIC DNA]</scope>
</reference>
<protein>
    <submittedName>
        <fullName evidence="1">Uncharacterized protein</fullName>
    </submittedName>
</protein>
<dbReference type="AlphaFoldDB" id="A0AAV4CV27"/>
<organism evidence="1 2">
    <name type="scientific">Plakobranchus ocellatus</name>
    <dbReference type="NCBI Taxonomy" id="259542"/>
    <lineage>
        <taxon>Eukaryota</taxon>
        <taxon>Metazoa</taxon>
        <taxon>Spiralia</taxon>
        <taxon>Lophotrochozoa</taxon>
        <taxon>Mollusca</taxon>
        <taxon>Gastropoda</taxon>
        <taxon>Heterobranchia</taxon>
        <taxon>Euthyneura</taxon>
        <taxon>Panpulmonata</taxon>
        <taxon>Sacoglossa</taxon>
        <taxon>Placobranchoidea</taxon>
        <taxon>Plakobranchidae</taxon>
        <taxon>Plakobranchus</taxon>
    </lineage>
</organism>
<proteinExistence type="predicted"/>
<accession>A0AAV4CV27</accession>
<evidence type="ECO:0000313" key="1">
    <source>
        <dbReference type="EMBL" id="GFO35723.1"/>
    </source>
</evidence>
<sequence>MEFCHSALARILYGVHKMITCLLNSNGLIRPLLFCTISTAAMNLSPQFRNVKRSLNAVKSYLPSIWHQNLHMAATLHQYRMLVYQVEMRMTLFSSLILIRKPALVTWCLFSMWIQE</sequence>
<name>A0AAV4CV27_9GAST</name>
<gene>
    <name evidence="1" type="ORF">PoB_006222800</name>
</gene>
<comment type="caution">
    <text evidence="1">The sequence shown here is derived from an EMBL/GenBank/DDBJ whole genome shotgun (WGS) entry which is preliminary data.</text>
</comment>
<evidence type="ECO:0000313" key="2">
    <source>
        <dbReference type="Proteomes" id="UP000735302"/>
    </source>
</evidence>